<feature type="domain" description="CHY-type" evidence="5">
    <location>
        <begin position="21"/>
        <end position="97"/>
    </location>
</feature>
<dbReference type="Pfam" id="PF05495">
    <property type="entry name" value="zf-CHY"/>
    <property type="match status" value="1"/>
</dbReference>
<proteinExistence type="predicted"/>
<evidence type="ECO:0000256" key="1">
    <source>
        <dbReference type="ARBA" id="ARBA00022723"/>
    </source>
</evidence>
<gene>
    <name evidence="6" type="primary">SPAC2F3.16_9</name>
    <name evidence="6" type="ORF">g.78814</name>
</gene>
<dbReference type="PROSITE" id="PS51266">
    <property type="entry name" value="ZF_CHY"/>
    <property type="match status" value="1"/>
</dbReference>
<dbReference type="SUPFAM" id="SSF161219">
    <property type="entry name" value="CHY zinc finger-like"/>
    <property type="match status" value="1"/>
</dbReference>
<evidence type="ECO:0000256" key="3">
    <source>
        <dbReference type="ARBA" id="ARBA00022833"/>
    </source>
</evidence>
<dbReference type="PANTHER" id="PTHR21319:SF58">
    <property type="entry name" value="E3 UBIQUITIN-PROTEIN LIGASE RZFP34"/>
    <property type="match status" value="1"/>
</dbReference>
<evidence type="ECO:0000256" key="4">
    <source>
        <dbReference type="PROSITE-ProRule" id="PRU00601"/>
    </source>
</evidence>
<dbReference type="GO" id="GO:0006511">
    <property type="term" value="P:ubiquitin-dependent protein catabolic process"/>
    <property type="evidence" value="ECO:0007669"/>
    <property type="project" value="TreeGrafter"/>
</dbReference>
<sequence>MGSCGDQGAEPMGKDEILLDEGCGLFGCSHYRRKCKIRAPCCNEIFDCRHCHNDAKNSLEVDPRERHEIPRHQIEMVICSLCGTEQEVQQNCELCGVCMGKYFCAECKFFDDDVRTTSQTLRMSRNINSSFVLSKATLHMFGFL</sequence>
<dbReference type="AlphaFoldDB" id="A0A1D1Z424"/>
<protein>
    <submittedName>
        <fullName evidence="6">Putative RING finger protein C2F3.16</fullName>
    </submittedName>
</protein>
<keyword evidence="3" id="KW-0862">Zinc</keyword>
<dbReference type="GO" id="GO:0005634">
    <property type="term" value="C:nucleus"/>
    <property type="evidence" value="ECO:0007669"/>
    <property type="project" value="TreeGrafter"/>
</dbReference>
<keyword evidence="1" id="KW-0479">Metal-binding</keyword>
<organism evidence="6">
    <name type="scientific">Anthurium amnicola</name>
    <dbReference type="NCBI Taxonomy" id="1678845"/>
    <lineage>
        <taxon>Eukaryota</taxon>
        <taxon>Viridiplantae</taxon>
        <taxon>Streptophyta</taxon>
        <taxon>Embryophyta</taxon>
        <taxon>Tracheophyta</taxon>
        <taxon>Spermatophyta</taxon>
        <taxon>Magnoliopsida</taxon>
        <taxon>Liliopsida</taxon>
        <taxon>Araceae</taxon>
        <taxon>Pothoideae</taxon>
        <taxon>Potheae</taxon>
        <taxon>Anthurium</taxon>
    </lineage>
</organism>
<evidence type="ECO:0000313" key="6">
    <source>
        <dbReference type="EMBL" id="JAT61653.1"/>
    </source>
</evidence>
<reference evidence="6" key="1">
    <citation type="submission" date="2015-07" db="EMBL/GenBank/DDBJ databases">
        <title>Transcriptome Assembly of Anthurium amnicola.</title>
        <authorList>
            <person name="Suzuki J."/>
        </authorList>
    </citation>
    <scope>NUCLEOTIDE SEQUENCE</scope>
</reference>
<dbReference type="GO" id="GO:0061630">
    <property type="term" value="F:ubiquitin protein ligase activity"/>
    <property type="evidence" value="ECO:0007669"/>
    <property type="project" value="TreeGrafter"/>
</dbReference>
<evidence type="ECO:0000256" key="2">
    <source>
        <dbReference type="ARBA" id="ARBA00022771"/>
    </source>
</evidence>
<dbReference type="InterPro" id="IPR008913">
    <property type="entry name" value="Znf_CHY"/>
</dbReference>
<evidence type="ECO:0000259" key="5">
    <source>
        <dbReference type="PROSITE" id="PS51266"/>
    </source>
</evidence>
<dbReference type="GO" id="GO:0016567">
    <property type="term" value="P:protein ubiquitination"/>
    <property type="evidence" value="ECO:0007669"/>
    <property type="project" value="TreeGrafter"/>
</dbReference>
<dbReference type="PANTHER" id="PTHR21319">
    <property type="entry name" value="RING FINGER AND CHY ZINC FINGER DOMAIN-CONTAINING PROTEIN 1"/>
    <property type="match status" value="1"/>
</dbReference>
<dbReference type="GO" id="GO:0008270">
    <property type="term" value="F:zinc ion binding"/>
    <property type="evidence" value="ECO:0007669"/>
    <property type="project" value="UniProtKB-KW"/>
</dbReference>
<dbReference type="InterPro" id="IPR037274">
    <property type="entry name" value="Znf_CHY_sf"/>
</dbReference>
<name>A0A1D1Z424_9ARAE</name>
<keyword evidence="2 4" id="KW-0863">Zinc-finger</keyword>
<accession>A0A1D1Z424</accession>
<dbReference type="EMBL" id="GDJX01006283">
    <property type="protein sequence ID" value="JAT61653.1"/>
    <property type="molecule type" value="Transcribed_RNA"/>
</dbReference>